<keyword evidence="1" id="KW-0812">Transmembrane</keyword>
<keyword evidence="3" id="KW-0378">Hydrolase</keyword>
<dbReference type="InterPro" id="IPR003675">
    <property type="entry name" value="Rce1/LyrA-like_dom"/>
</dbReference>
<keyword evidence="1" id="KW-1133">Transmembrane helix</keyword>
<accession>A0ABS4GLV9</accession>
<feature type="transmembrane region" description="Helical" evidence="1">
    <location>
        <begin position="36"/>
        <end position="53"/>
    </location>
</feature>
<dbReference type="GO" id="GO:0006508">
    <property type="term" value="P:proteolysis"/>
    <property type="evidence" value="ECO:0007669"/>
    <property type="project" value="UniProtKB-KW"/>
</dbReference>
<evidence type="ECO:0000259" key="2">
    <source>
        <dbReference type="Pfam" id="PF02517"/>
    </source>
</evidence>
<feature type="transmembrane region" description="Helical" evidence="1">
    <location>
        <begin position="149"/>
        <end position="169"/>
    </location>
</feature>
<evidence type="ECO:0000313" key="3">
    <source>
        <dbReference type="EMBL" id="MBP1931236.1"/>
    </source>
</evidence>
<evidence type="ECO:0000313" key="4">
    <source>
        <dbReference type="Proteomes" id="UP001519343"/>
    </source>
</evidence>
<dbReference type="Pfam" id="PF02517">
    <property type="entry name" value="Rce1-like"/>
    <property type="match status" value="1"/>
</dbReference>
<dbReference type="RefSeq" id="WP_209809315.1">
    <property type="nucleotide sequence ID" value="NZ_JAGGKT010000002.1"/>
</dbReference>
<name>A0ABS4GLV9_9BACL</name>
<feature type="domain" description="CAAX prenyl protease 2/Lysostaphin resistance protein A-like" evidence="2">
    <location>
        <begin position="120"/>
        <end position="208"/>
    </location>
</feature>
<keyword evidence="4" id="KW-1185">Reference proteome</keyword>
<proteinExistence type="predicted"/>
<evidence type="ECO:0000256" key="1">
    <source>
        <dbReference type="SAM" id="Phobius"/>
    </source>
</evidence>
<feature type="transmembrane region" description="Helical" evidence="1">
    <location>
        <begin position="73"/>
        <end position="94"/>
    </location>
</feature>
<reference evidence="3 4" key="1">
    <citation type="submission" date="2021-03" db="EMBL/GenBank/DDBJ databases">
        <title>Genomic Encyclopedia of Type Strains, Phase IV (KMG-IV): sequencing the most valuable type-strain genomes for metagenomic binning, comparative biology and taxonomic classification.</title>
        <authorList>
            <person name="Goeker M."/>
        </authorList>
    </citation>
    <scope>NUCLEOTIDE SEQUENCE [LARGE SCALE GENOMIC DNA]</scope>
    <source>
        <strain evidence="3 4">DSM 24738</strain>
    </source>
</reference>
<gene>
    <name evidence="3" type="ORF">J2Z37_001233</name>
</gene>
<dbReference type="Proteomes" id="UP001519343">
    <property type="component" value="Unassembled WGS sequence"/>
</dbReference>
<dbReference type="EMBL" id="JAGGKT010000002">
    <property type="protein sequence ID" value="MBP1931236.1"/>
    <property type="molecule type" value="Genomic_DNA"/>
</dbReference>
<protein>
    <submittedName>
        <fullName evidence="3">Membrane protease YdiL (CAAX protease family)</fullName>
    </submittedName>
</protein>
<keyword evidence="3" id="KW-0645">Protease</keyword>
<dbReference type="GO" id="GO:0008233">
    <property type="term" value="F:peptidase activity"/>
    <property type="evidence" value="ECO:0007669"/>
    <property type="project" value="UniProtKB-KW"/>
</dbReference>
<comment type="caution">
    <text evidence="3">The sequence shown here is derived from an EMBL/GenBank/DDBJ whole genome shotgun (WGS) entry which is preliminary data.</text>
</comment>
<sequence>MILFDILLLVGTIIAIEYILKGLFSYFKFDEPLHQRFLYFLLMGVCFLVIVSLERQRGIFTPIPISWDLGDLAIATILSITGLVVLLIVFRIVYNSIPRETQRTSFYMEETNYYASIPKWYGIILLAFSSGFFEELIFRYYIIDRVGMITAHLDWAVGLSSLLYGLIYLPRGWMNACFAGIIGFLLAVLFILTENILFVILIHIVWKLISLTMLQNRGNHLIHRFPIS</sequence>
<feature type="transmembrane region" description="Helical" evidence="1">
    <location>
        <begin position="6"/>
        <end position="24"/>
    </location>
</feature>
<organism evidence="3 4">
    <name type="scientific">Ammoniphilus resinae</name>
    <dbReference type="NCBI Taxonomy" id="861532"/>
    <lineage>
        <taxon>Bacteria</taxon>
        <taxon>Bacillati</taxon>
        <taxon>Bacillota</taxon>
        <taxon>Bacilli</taxon>
        <taxon>Bacillales</taxon>
        <taxon>Paenibacillaceae</taxon>
        <taxon>Aneurinibacillus group</taxon>
        <taxon>Ammoniphilus</taxon>
    </lineage>
</organism>
<keyword evidence="1" id="KW-0472">Membrane</keyword>
<feature type="transmembrane region" description="Helical" evidence="1">
    <location>
        <begin position="120"/>
        <end position="143"/>
    </location>
</feature>
<feature type="transmembrane region" description="Helical" evidence="1">
    <location>
        <begin position="181"/>
        <end position="206"/>
    </location>
</feature>